<evidence type="ECO:0000256" key="4">
    <source>
        <dbReference type="ARBA" id="ARBA00022989"/>
    </source>
</evidence>
<feature type="transmembrane region" description="Helical" evidence="7">
    <location>
        <begin position="255"/>
        <end position="273"/>
    </location>
</feature>
<dbReference type="EMBL" id="HBHQ01014780">
    <property type="protein sequence ID" value="CAD9818032.1"/>
    <property type="molecule type" value="Transcribed_RNA"/>
</dbReference>
<evidence type="ECO:0000256" key="1">
    <source>
        <dbReference type="ARBA" id="ARBA00004141"/>
    </source>
</evidence>
<feature type="compositionally biased region" description="Low complexity" evidence="6">
    <location>
        <begin position="184"/>
        <end position="201"/>
    </location>
</feature>
<keyword evidence="4 7" id="KW-1133">Transmembrane helix</keyword>
<reference evidence="8" key="1">
    <citation type="submission" date="2021-01" db="EMBL/GenBank/DDBJ databases">
        <authorList>
            <person name="Corre E."/>
            <person name="Pelletier E."/>
            <person name="Niang G."/>
            <person name="Scheremetjew M."/>
            <person name="Finn R."/>
            <person name="Kale V."/>
            <person name="Holt S."/>
            <person name="Cochrane G."/>
            <person name="Meng A."/>
            <person name="Brown T."/>
            <person name="Cohen L."/>
        </authorList>
    </citation>
    <scope>NUCLEOTIDE SEQUENCE</scope>
    <source>
        <strain evidence="8">CCMP2084</strain>
    </source>
</reference>
<organism evidence="8">
    <name type="scientific">Attheya septentrionalis</name>
    <dbReference type="NCBI Taxonomy" id="420275"/>
    <lineage>
        <taxon>Eukaryota</taxon>
        <taxon>Sar</taxon>
        <taxon>Stramenopiles</taxon>
        <taxon>Ochrophyta</taxon>
        <taxon>Bacillariophyta</taxon>
        <taxon>Coscinodiscophyceae</taxon>
        <taxon>Chaetocerotophycidae</taxon>
        <taxon>Chaetocerotales</taxon>
        <taxon>Attheyaceae</taxon>
        <taxon>Attheya</taxon>
    </lineage>
</organism>
<feature type="transmembrane region" description="Helical" evidence="7">
    <location>
        <begin position="226"/>
        <end position="249"/>
    </location>
</feature>
<evidence type="ECO:0000256" key="2">
    <source>
        <dbReference type="ARBA" id="ARBA00022448"/>
    </source>
</evidence>
<feature type="transmembrane region" description="Helical" evidence="7">
    <location>
        <begin position="47"/>
        <end position="65"/>
    </location>
</feature>
<name>A0A7S2UHY5_9STRA</name>
<keyword evidence="5 7" id="KW-0472">Membrane</keyword>
<evidence type="ECO:0000313" key="8">
    <source>
        <dbReference type="EMBL" id="CAD9818032.1"/>
    </source>
</evidence>
<dbReference type="InterPro" id="IPR037185">
    <property type="entry name" value="EmrE-like"/>
</dbReference>
<protein>
    <recommendedName>
        <fullName evidence="9">Sugar phosphate transporter domain-containing protein</fullName>
    </recommendedName>
</protein>
<dbReference type="PANTHER" id="PTHR10778:SF8">
    <property type="entry name" value="ADENOSINE 3'-PHOSPHO 5'-PHOSPHOSULFATE TRANSPORTER 2"/>
    <property type="match status" value="1"/>
</dbReference>
<dbReference type="Pfam" id="PF08449">
    <property type="entry name" value="UAA"/>
    <property type="match status" value="2"/>
</dbReference>
<proteinExistence type="predicted"/>
<dbReference type="PANTHER" id="PTHR10778">
    <property type="entry name" value="SOLUTE CARRIER FAMILY 35 MEMBER B"/>
    <property type="match status" value="1"/>
</dbReference>
<sequence length="336" mass="35149">MDALADAVTLFQFGFCVLTPLVATKGQAARNFPPSIRECIPYMQLSLVVFGATALATRSLVYVTYPTKVVFKSAKLIPTMIVSTLCSSRSTKQKKTFGSMDYLAAALLCAGAAGYSFDGHHNNSNHNSDGKEQSSSSYGILLLTISVICDAIVPNLQQKLMSKMDTSPLKSVEQLSSSLRVSPGNTTSSPMSNTSSSNGISRSGGSGGGGEQGGLSASALMVNVNVVGFVGLITWMIVTGSLTSALSAMRQHPLLLLYLLLIGVGLSTAVLAYTKLIQASGSVTAVAVATLRKVATVVLSYVLFPKTILPIHMASALLVLAGVLLHTFYRPTSPSA</sequence>
<evidence type="ECO:0000256" key="7">
    <source>
        <dbReference type="SAM" id="Phobius"/>
    </source>
</evidence>
<dbReference type="GO" id="GO:0000139">
    <property type="term" value="C:Golgi membrane"/>
    <property type="evidence" value="ECO:0007669"/>
    <property type="project" value="TreeGrafter"/>
</dbReference>
<feature type="transmembrane region" description="Helical" evidence="7">
    <location>
        <begin position="310"/>
        <end position="329"/>
    </location>
</feature>
<dbReference type="GO" id="GO:0005789">
    <property type="term" value="C:endoplasmic reticulum membrane"/>
    <property type="evidence" value="ECO:0007669"/>
    <property type="project" value="TreeGrafter"/>
</dbReference>
<evidence type="ECO:0000256" key="5">
    <source>
        <dbReference type="ARBA" id="ARBA00023136"/>
    </source>
</evidence>
<gene>
    <name evidence="8" type="ORF">ASEP1449_LOCUS9864</name>
</gene>
<keyword evidence="2" id="KW-0813">Transport</keyword>
<keyword evidence="3 7" id="KW-0812">Transmembrane</keyword>
<dbReference type="AlphaFoldDB" id="A0A7S2UHY5"/>
<dbReference type="SUPFAM" id="SSF103481">
    <property type="entry name" value="Multidrug resistance efflux transporter EmrE"/>
    <property type="match status" value="1"/>
</dbReference>
<feature type="transmembrane region" description="Helical" evidence="7">
    <location>
        <begin position="137"/>
        <end position="156"/>
    </location>
</feature>
<evidence type="ECO:0000256" key="6">
    <source>
        <dbReference type="SAM" id="MobiDB-lite"/>
    </source>
</evidence>
<comment type="subcellular location">
    <subcellularLocation>
        <location evidence="1">Membrane</location>
        <topology evidence="1">Multi-pass membrane protein</topology>
    </subcellularLocation>
</comment>
<accession>A0A7S2UHY5</accession>
<feature type="region of interest" description="Disordered" evidence="6">
    <location>
        <begin position="175"/>
        <end position="210"/>
    </location>
</feature>
<evidence type="ECO:0008006" key="9">
    <source>
        <dbReference type="Google" id="ProtNLM"/>
    </source>
</evidence>
<evidence type="ECO:0000256" key="3">
    <source>
        <dbReference type="ARBA" id="ARBA00022692"/>
    </source>
</evidence>
<feature type="transmembrane region" description="Helical" evidence="7">
    <location>
        <begin position="285"/>
        <end position="304"/>
    </location>
</feature>
<dbReference type="GO" id="GO:0046964">
    <property type="term" value="F:3'-phosphoadenosine 5'-phosphosulfate transmembrane transporter activity"/>
    <property type="evidence" value="ECO:0007669"/>
    <property type="project" value="TreeGrafter"/>
</dbReference>
<dbReference type="InterPro" id="IPR013657">
    <property type="entry name" value="SCL35B1-4/HUT1"/>
</dbReference>
<feature type="transmembrane region" description="Helical" evidence="7">
    <location>
        <begin position="99"/>
        <end position="117"/>
    </location>
</feature>